<reference evidence="2" key="2">
    <citation type="journal article" date="2014" name="ISME J.">
        <title>Microbial stratification in low pH oxic and suboxic macroscopic growths along an acid mine drainage.</title>
        <authorList>
            <person name="Mendez-Garcia C."/>
            <person name="Mesa V."/>
            <person name="Sprenger R.R."/>
            <person name="Richter M."/>
            <person name="Diez M.S."/>
            <person name="Solano J."/>
            <person name="Bargiela R."/>
            <person name="Golyshina O.V."/>
            <person name="Manteca A."/>
            <person name="Ramos J.L."/>
            <person name="Gallego J.R."/>
            <person name="Llorente I."/>
            <person name="Martins Dos Santos V.A."/>
            <person name="Jensen O.N."/>
            <person name="Pelaez A.I."/>
            <person name="Sanchez J."/>
            <person name="Ferrer M."/>
        </authorList>
    </citation>
    <scope>NUCLEOTIDE SEQUENCE</scope>
</reference>
<dbReference type="SUPFAM" id="SSF54106">
    <property type="entry name" value="LysM domain"/>
    <property type="match status" value="1"/>
</dbReference>
<protein>
    <submittedName>
        <fullName evidence="2">Peptidoglycan-binding LysM</fullName>
    </submittedName>
</protein>
<comment type="caution">
    <text evidence="2">The sequence shown here is derived from an EMBL/GenBank/DDBJ whole genome shotgun (WGS) entry which is preliminary data.</text>
</comment>
<accession>T1CCN7</accession>
<sequence length="59" mass="7017">MTYTVKPGDTLWGIASMFLRDPWKWPEVWYNNPQIKNPHWIYPGDVLQLAYGRNGRPQI</sequence>
<evidence type="ECO:0000259" key="1">
    <source>
        <dbReference type="PROSITE" id="PS51782"/>
    </source>
</evidence>
<feature type="domain" description="LysM" evidence="1">
    <location>
        <begin position="1"/>
        <end position="49"/>
    </location>
</feature>
<dbReference type="InterPro" id="IPR052196">
    <property type="entry name" value="Bact_Kbp"/>
</dbReference>
<organism evidence="2">
    <name type="scientific">mine drainage metagenome</name>
    <dbReference type="NCBI Taxonomy" id="410659"/>
    <lineage>
        <taxon>unclassified sequences</taxon>
        <taxon>metagenomes</taxon>
        <taxon>ecological metagenomes</taxon>
    </lineage>
</organism>
<gene>
    <name evidence="2" type="ORF">B2A_01985</name>
</gene>
<evidence type="ECO:0000313" key="2">
    <source>
        <dbReference type="EMBL" id="EQD64465.1"/>
    </source>
</evidence>
<dbReference type="PROSITE" id="PS51782">
    <property type="entry name" value="LYSM"/>
    <property type="match status" value="1"/>
</dbReference>
<dbReference type="EMBL" id="AUZZ01001399">
    <property type="protein sequence ID" value="EQD64465.1"/>
    <property type="molecule type" value="Genomic_DNA"/>
</dbReference>
<dbReference type="PANTHER" id="PTHR34700">
    <property type="entry name" value="POTASSIUM BINDING PROTEIN KBP"/>
    <property type="match status" value="1"/>
</dbReference>
<dbReference type="InterPro" id="IPR018392">
    <property type="entry name" value="LysM"/>
</dbReference>
<dbReference type="Pfam" id="PF01476">
    <property type="entry name" value="LysM"/>
    <property type="match status" value="1"/>
</dbReference>
<dbReference type="PANTHER" id="PTHR34700:SF4">
    <property type="entry name" value="PHAGE-LIKE ELEMENT PBSX PROTEIN XKDP"/>
    <property type="match status" value="1"/>
</dbReference>
<feature type="non-terminal residue" evidence="2">
    <location>
        <position position="59"/>
    </location>
</feature>
<dbReference type="Gene3D" id="3.10.350.10">
    <property type="entry name" value="LysM domain"/>
    <property type="match status" value="1"/>
</dbReference>
<proteinExistence type="predicted"/>
<reference evidence="2" key="1">
    <citation type="submission" date="2013-08" db="EMBL/GenBank/DDBJ databases">
        <authorList>
            <person name="Mendez C."/>
            <person name="Richter M."/>
            <person name="Ferrer M."/>
            <person name="Sanchez J."/>
        </authorList>
    </citation>
    <scope>NUCLEOTIDE SEQUENCE</scope>
</reference>
<dbReference type="AlphaFoldDB" id="T1CCN7"/>
<dbReference type="CDD" id="cd00118">
    <property type="entry name" value="LysM"/>
    <property type="match status" value="1"/>
</dbReference>
<dbReference type="InterPro" id="IPR036779">
    <property type="entry name" value="LysM_dom_sf"/>
</dbReference>
<name>T1CCN7_9ZZZZ</name>